<evidence type="ECO:0000259" key="3">
    <source>
        <dbReference type="PROSITE" id="PS50110"/>
    </source>
</evidence>
<comment type="caution">
    <text evidence="2">Lacks conserved residue(s) required for the propagation of feature annotation.</text>
</comment>
<evidence type="ECO:0000313" key="5">
    <source>
        <dbReference type="Proteomes" id="UP000189670"/>
    </source>
</evidence>
<dbReference type="InterPro" id="IPR011006">
    <property type="entry name" value="CheY-like_superfamily"/>
</dbReference>
<dbReference type="PROSITE" id="PS50110">
    <property type="entry name" value="RESPONSE_REGULATORY"/>
    <property type="match status" value="1"/>
</dbReference>
<keyword evidence="1" id="KW-0597">Phosphoprotein</keyword>
<evidence type="ECO:0000256" key="2">
    <source>
        <dbReference type="PROSITE-ProRule" id="PRU00169"/>
    </source>
</evidence>
<dbReference type="GO" id="GO:0000160">
    <property type="term" value="P:phosphorelay signal transduction system"/>
    <property type="evidence" value="ECO:0007669"/>
    <property type="project" value="InterPro"/>
</dbReference>
<feature type="domain" description="Response regulatory" evidence="3">
    <location>
        <begin position="4"/>
        <end position="121"/>
    </location>
</feature>
<dbReference type="InterPro" id="IPR001789">
    <property type="entry name" value="Sig_transdc_resp-reg_receiver"/>
</dbReference>
<reference evidence="5" key="1">
    <citation type="submission" date="2012-11" db="EMBL/GenBank/DDBJ databases">
        <authorList>
            <person name="Lucero-Rivera Y.E."/>
            <person name="Tovar-Ramirez D."/>
        </authorList>
    </citation>
    <scope>NUCLEOTIDE SEQUENCE [LARGE SCALE GENOMIC DNA]</scope>
    <source>
        <strain evidence="5">Araruama</strain>
    </source>
</reference>
<accession>A0A1V1P8B6</accession>
<dbReference type="PANTHER" id="PTHR44591:SF3">
    <property type="entry name" value="RESPONSE REGULATORY DOMAIN-CONTAINING PROTEIN"/>
    <property type="match status" value="1"/>
</dbReference>
<name>A0A1V1P8B6_9BACT</name>
<dbReference type="Proteomes" id="UP000189670">
    <property type="component" value="Unassembled WGS sequence"/>
</dbReference>
<dbReference type="InterPro" id="IPR050595">
    <property type="entry name" value="Bact_response_regulator"/>
</dbReference>
<dbReference type="EMBL" id="ATBP01000316">
    <property type="protein sequence ID" value="ETR71132.1"/>
    <property type="molecule type" value="Genomic_DNA"/>
</dbReference>
<dbReference type="SMART" id="SM00448">
    <property type="entry name" value="REC"/>
    <property type="match status" value="1"/>
</dbReference>
<organism evidence="4 5">
    <name type="scientific">Candidatus Magnetoglobus multicellularis str. Araruama</name>
    <dbReference type="NCBI Taxonomy" id="890399"/>
    <lineage>
        <taxon>Bacteria</taxon>
        <taxon>Pseudomonadati</taxon>
        <taxon>Thermodesulfobacteriota</taxon>
        <taxon>Desulfobacteria</taxon>
        <taxon>Desulfobacterales</taxon>
        <taxon>Desulfobacteraceae</taxon>
        <taxon>Candidatus Magnetoglobus</taxon>
    </lineage>
</organism>
<dbReference type="SUPFAM" id="SSF52172">
    <property type="entry name" value="CheY-like"/>
    <property type="match status" value="1"/>
</dbReference>
<dbReference type="PANTHER" id="PTHR44591">
    <property type="entry name" value="STRESS RESPONSE REGULATOR PROTEIN 1"/>
    <property type="match status" value="1"/>
</dbReference>
<sequence length="264" mass="29988">MAIQILVVHEYTVIQKIANNYILTEYSDAVVKTFSTTLAAIEELKTVKYDIVLCAMEMPKMDGIAFSEAILETINKDTHFVIMTSNYDDKNIKAYKQLGINHILSIPFTQPQLTTLIQGIVDPRSKRVFERFVIQDTEVLIQVGNETLKAKLINIGLNGLLCELKHQKAYDRILQGNKLSLRFSGSYETVVANDIQSAMMRISVTDWDDNNLPISLRIAFRFVDMPKKTRNIIQKAIKNSANELTLAETKALEQIMAQEFKPEV</sequence>
<evidence type="ECO:0000313" key="4">
    <source>
        <dbReference type="EMBL" id="ETR71132.1"/>
    </source>
</evidence>
<gene>
    <name evidence="4" type="ORF">OMM_02725</name>
</gene>
<evidence type="ECO:0000256" key="1">
    <source>
        <dbReference type="ARBA" id="ARBA00022553"/>
    </source>
</evidence>
<dbReference type="CDD" id="cd17546">
    <property type="entry name" value="REC_hyHK_CKI1_RcsC-like"/>
    <property type="match status" value="1"/>
</dbReference>
<dbReference type="Pfam" id="PF00072">
    <property type="entry name" value="Response_reg"/>
    <property type="match status" value="1"/>
</dbReference>
<comment type="caution">
    <text evidence="4">The sequence shown here is derived from an EMBL/GenBank/DDBJ whole genome shotgun (WGS) entry which is preliminary data.</text>
</comment>
<protein>
    <recommendedName>
        <fullName evidence="3">Response regulatory domain-containing protein</fullName>
    </recommendedName>
</protein>
<proteinExistence type="predicted"/>
<dbReference type="AlphaFoldDB" id="A0A1V1P8B6"/>
<dbReference type="Gene3D" id="3.40.50.2300">
    <property type="match status" value="1"/>
</dbReference>